<keyword evidence="2 7" id="KW-0812">Transmembrane</keyword>
<evidence type="ECO:0000259" key="8">
    <source>
        <dbReference type="Pfam" id="PF04116"/>
    </source>
</evidence>
<keyword evidence="5" id="KW-0443">Lipid metabolism</keyword>
<evidence type="ECO:0000256" key="1">
    <source>
        <dbReference type="ARBA" id="ARBA00004127"/>
    </source>
</evidence>
<dbReference type="GO" id="GO:0006643">
    <property type="term" value="P:membrane lipid metabolic process"/>
    <property type="evidence" value="ECO:0007669"/>
    <property type="project" value="TreeGrafter"/>
</dbReference>
<accession>A0A327MB44</accession>
<feature type="domain" description="Fatty acid hydroxylase" evidence="8">
    <location>
        <begin position="124"/>
        <end position="271"/>
    </location>
</feature>
<keyword evidence="4" id="KW-0560">Oxidoreductase</keyword>
<keyword evidence="3 7" id="KW-1133">Transmembrane helix</keyword>
<proteinExistence type="predicted"/>
<dbReference type="EMBL" id="QLIX01000005">
    <property type="protein sequence ID" value="RAI59313.1"/>
    <property type="molecule type" value="Genomic_DNA"/>
</dbReference>
<dbReference type="PANTHER" id="PTHR21624:SF1">
    <property type="entry name" value="ALKYLGLYCEROL MONOOXYGENASE"/>
    <property type="match status" value="1"/>
</dbReference>
<protein>
    <recommendedName>
        <fullName evidence="8">Fatty acid hydroxylase domain-containing protein</fullName>
    </recommendedName>
</protein>
<evidence type="ECO:0000256" key="3">
    <source>
        <dbReference type="ARBA" id="ARBA00022989"/>
    </source>
</evidence>
<dbReference type="GO" id="GO:0008610">
    <property type="term" value="P:lipid biosynthetic process"/>
    <property type="evidence" value="ECO:0007669"/>
    <property type="project" value="InterPro"/>
</dbReference>
<feature type="transmembrane region" description="Helical" evidence="7">
    <location>
        <begin position="81"/>
        <end position="105"/>
    </location>
</feature>
<comment type="subcellular location">
    <subcellularLocation>
        <location evidence="1">Endomembrane system</location>
        <topology evidence="1">Multi-pass membrane protein</topology>
    </subcellularLocation>
</comment>
<sequence length="332" mass="37683">MFGETLEAAARHLLAIAPYAILFSWAMTFFGAYLAYVTQTERADRSFRGYMRFCFPERILKHPSLRLDIYFNISFRILHPFILAPLLVSSAAIAAGSYALLTMLFGEVTTVSPPSLLTWALILVALMIAQDFATFYAHYIEHKFVLLWQFHKTHHSAEILIPLTNRRFHPVQTIIDNGFNAIAVGGLIGVSAYALALPIVDYSLRGLEAYWLINALSFHHLRHSHIRLGYGWLERYLLSPAQHQLHHSSEVHHWDKNFGLLLSCWDRWFKTIVYTNPTEQYRLGLPAGSGDFSTVTGLYISPFRGFVKILGERMRRHAGRAEPAPGPAVPEG</sequence>
<evidence type="ECO:0000256" key="6">
    <source>
        <dbReference type="ARBA" id="ARBA00023136"/>
    </source>
</evidence>
<dbReference type="Proteomes" id="UP000249065">
    <property type="component" value="Unassembled WGS sequence"/>
</dbReference>
<dbReference type="GO" id="GO:0050479">
    <property type="term" value="F:glyceryl-ether monooxygenase activity"/>
    <property type="evidence" value="ECO:0007669"/>
    <property type="project" value="TreeGrafter"/>
</dbReference>
<evidence type="ECO:0000313" key="9">
    <source>
        <dbReference type="EMBL" id="RAI59313.1"/>
    </source>
</evidence>
<feature type="transmembrane region" description="Helical" evidence="7">
    <location>
        <begin position="117"/>
        <end position="139"/>
    </location>
</feature>
<evidence type="ECO:0000313" key="10">
    <source>
        <dbReference type="Proteomes" id="UP000249065"/>
    </source>
</evidence>
<evidence type="ECO:0000256" key="7">
    <source>
        <dbReference type="SAM" id="Phobius"/>
    </source>
</evidence>
<comment type="caution">
    <text evidence="9">The sequence shown here is derived from an EMBL/GenBank/DDBJ whole genome shotgun (WGS) entry which is preliminary data.</text>
</comment>
<dbReference type="OrthoDB" id="9770329at2"/>
<name>A0A327MB44_9PROT</name>
<dbReference type="GO" id="GO:0012505">
    <property type="term" value="C:endomembrane system"/>
    <property type="evidence" value="ECO:0007669"/>
    <property type="project" value="UniProtKB-SubCell"/>
</dbReference>
<organism evidence="9 10">
    <name type="scientific">Roseicella frigidaeris</name>
    <dbReference type="NCBI Taxonomy" id="2230885"/>
    <lineage>
        <taxon>Bacteria</taxon>
        <taxon>Pseudomonadati</taxon>
        <taxon>Pseudomonadota</taxon>
        <taxon>Alphaproteobacteria</taxon>
        <taxon>Acetobacterales</taxon>
        <taxon>Roseomonadaceae</taxon>
        <taxon>Roseicella</taxon>
    </lineage>
</organism>
<evidence type="ECO:0000256" key="4">
    <source>
        <dbReference type="ARBA" id="ARBA00023002"/>
    </source>
</evidence>
<dbReference type="AlphaFoldDB" id="A0A327MB44"/>
<dbReference type="InterPro" id="IPR051689">
    <property type="entry name" value="Sterol_desaturase/TMEM195"/>
</dbReference>
<evidence type="ECO:0000256" key="2">
    <source>
        <dbReference type="ARBA" id="ARBA00022692"/>
    </source>
</evidence>
<keyword evidence="6 7" id="KW-0472">Membrane</keyword>
<dbReference type="PANTHER" id="PTHR21624">
    <property type="entry name" value="STEROL DESATURASE-RELATED PROTEIN"/>
    <property type="match status" value="1"/>
</dbReference>
<evidence type="ECO:0000256" key="5">
    <source>
        <dbReference type="ARBA" id="ARBA00023098"/>
    </source>
</evidence>
<reference evidence="10" key="1">
    <citation type="submission" date="2018-06" db="EMBL/GenBank/DDBJ databases">
        <authorList>
            <person name="Khan S.A."/>
        </authorList>
    </citation>
    <scope>NUCLEOTIDE SEQUENCE [LARGE SCALE GENOMIC DNA]</scope>
    <source>
        <strain evidence="10">DB-1506</strain>
    </source>
</reference>
<feature type="transmembrane region" description="Helical" evidence="7">
    <location>
        <begin position="12"/>
        <end position="36"/>
    </location>
</feature>
<dbReference type="GO" id="GO:0016020">
    <property type="term" value="C:membrane"/>
    <property type="evidence" value="ECO:0007669"/>
    <property type="project" value="GOC"/>
</dbReference>
<gene>
    <name evidence="9" type="ORF">DOO78_09810</name>
</gene>
<dbReference type="Pfam" id="PF04116">
    <property type="entry name" value="FA_hydroxylase"/>
    <property type="match status" value="1"/>
</dbReference>
<dbReference type="InterPro" id="IPR006694">
    <property type="entry name" value="Fatty_acid_hydroxylase"/>
</dbReference>
<dbReference type="RefSeq" id="WP_111469570.1">
    <property type="nucleotide sequence ID" value="NZ_QLIX01000005.1"/>
</dbReference>
<dbReference type="GO" id="GO:0005506">
    <property type="term" value="F:iron ion binding"/>
    <property type="evidence" value="ECO:0007669"/>
    <property type="project" value="InterPro"/>
</dbReference>
<keyword evidence="10" id="KW-1185">Reference proteome</keyword>